<dbReference type="AlphaFoldDB" id="A0A0D9XJ75"/>
<protein>
    <recommendedName>
        <fullName evidence="2">CTLH domain-containing protein</fullName>
    </recommendedName>
</protein>
<dbReference type="PANTHER" id="PTHR12864">
    <property type="entry name" value="RAN BINDING PROTEIN 9-RELATED"/>
    <property type="match status" value="1"/>
</dbReference>
<dbReference type="eggNOG" id="KOG2659">
    <property type="taxonomic scope" value="Eukaryota"/>
</dbReference>
<dbReference type="InterPro" id="IPR024964">
    <property type="entry name" value="CTLH/CRA"/>
</dbReference>
<dbReference type="STRING" id="77586.A0A0D9XJ75"/>
<feature type="compositionally biased region" description="Low complexity" evidence="1">
    <location>
        <begin position="57"/>
        <end position="77"/>
    </location>
</feature>
<evidence type="ECO:0000313" key="4">
    <source>
        <dbReference type="Proteomes" id="UP000032180"/>
    </source>
</evidence>
<dbReference type="InterPro" id="IPR006595">
    <property type="entry name" value="CTLH_C"/>
</dbReference>
<proteinExistence type="predicted"/>
<dbReference type="InterPro" id="IPR050618">
    <property type="entry name" value="Ubq-SigPath_Reg"/>
</dbReference>
<dbReference type="HOGENOM" id="CLU_024093_0_0_1"/>
<feature type="domain" description="CTLH" evidence="2">
    <location>
        <begin position="88"/>
        <end position="136"/>
    </location>
</feature>
<feature type="region of interest" description="Disordered" evidence="1">
    <location>
        <begin position="41"/>
        <end position="77"/>
    </location>
</feature>
<dbReference type="EnsemblPlants" id="LPERR10G05820.2">
    <property type="protein sequence ID" value="LPERR10G05820.2"/>
    <property type="gene ID" value="LPERR10G05820"/>
</dbReference>
<feature type="compositionally biased region" description="Pro residues" evidence="1">
    <location>
        <begin position="1"/>
        <end position="21"/>
    </location>
</feature>
<sequence length="689" mass="76470">MDTPPPPPPPPPQSLPPPLPPVNWDALDALVLDFARSDRLLLPPSASSSTPSPPSSPSSSSTTSTSSAPSSSSSSSSYGSRILIRRARRALEEGDVDAALALLRAHAPGALLDHRLLFHLHKQRFVELVRRGTEADREAALDCLRTALAPCALDAYPEAYEEFKHILLVLIYDKDDQSSPVANEWSIKKRYELAGLLSSILRAHLQAYDPILSMTLRYLISIHKMLCSRQGISSPISDLTERLLFDDRDPPAVDVQALAHAVELTRQGAVDSLKFAKGDLFQAFQNELCRMKLDLPLLDKLVHEYCTYRGIVEGCSHVLLELERNNQNNDLNFVGKQEANGEVQIGSEMTNNLNGDCSTSDIAHHDSWSRRLRRVRSSTSGQRRRKRWRGRVDDLDYACETSLDANEHAILCSALDMDEDDMTNKPDLMADSDLSDTRNNQDQKYEVILEMRDLTRKGMASKVVEEINNMDPDFFLQNPALLFQLKQVEFLKLVASGDHVAAIKVAATHLGPLAASNQVLLKPLKETLVTLIQRCEDVFTNSVSLPVLASSLQIAMSRRLGIEEPQLMKIVRTTLHTHSEWFKLQMCKDRFEHFLKIDSLKEVDPSVGSHNISKVLTDECANGSSQITTCSSGKVLDEGSSPQVSSEVACDENAILKVMEFLALPRADAIQLLMQYSGNAEAVIQQIFS</sequence>
<reference evidence="4" key="2">
    <citation type="submission" date="2013-12" db="EMBL/GenBank/DDBJ databases">
        <authorList>
            <person name="Yu Y."/>
            <person name="Lee S."/>
            <person name="de Baynast K."/>
            <person name="Wissotski M."/>
            <person name="Liu L."/>
            <person name="Talag J."/>
            <person name="Goicoechea J."/>
            <person name="Angelova A."/>
            <person name="Jetty R."/>
            <person name="Kudrna D."/>
            <person name="Golser W."/>
            <person name="Rivera L."/>
            <person name="Zhang J."/>
            <person name="Wing R."/>
        </authorList>
    </citation>
    <scope>NUCLEOTIDE SEQUENCE</scope>
</reference>
<feature type="domain" description="CTLH" evidence="2">
    <location>
        <begin position="444"/>
        <end position="501"/>
    </location>
</feature>
<dbReference type="Proteomes" id="UP000032180">
    <property type="component" value="Chromosome 10"/>
</dbReference>
<accession>A0A0D9XJ75</accession>
<evidence type="ECO:0000256" key="1">
    <source>
        <dbReference type="SAM" id="MobiDB-lite"/>
    </source>
</evidence>
<reference evidence="3" key="3">
    <citation type="submission" date="2015-04" db="UniProtKB">
        <authorList>
            <consortium name="EnsemblPlants"/>
        </authorList>
    </citation>
    <scope>IDENTIFICATION</scope>
</reference>
<feature type="region of interest" description="Disordered" evidence="1">
    <location>
        <begin position="1"/>
        <end position="22"/>
    </location>
</feature>
<evidence type="ECO:0000313" key="3">
    <source>
        <dbReference type="EnsemblPlants" id="LPERR10G05820.2"/>
    </source>
</evidence>
<name>A0A0D9XJ75_9ORYZ</name>
<evidence type="ECO:0000259" key="2">
    <source>
        <dbReference type="PROSITE" id="PS50897"/>
    </source>
</evidence>
<dbReference type="PROSITE" id="PS50897">
    <property type="entry name" value="CTLH"/>
    <property type="match status" value="2"/>
</dbReference>
<reference evidence="3 4" key="1">
    <citation type="submission" date="2012-08" db="EMBL/GenBank/DDBJ databases">
        <title>Oryza genome evolution.</title>
        <authorList>
            <person name="Wing R.A."/>
        </authorList>
    </citation>
    <scope>NUCLEOTIDE SEQUENCE</scope>
</reference>
<dbReference type="SMART" id="SM00668">
    <property type="entry name" value="CTLH"/>
    <property type="match status" value="2"/>
</dbReference>
<dbReference type="Pfam" id="PF10607">
    <property type="entry name" value="CTLH"/>
    <property type="match status" value="1"/>
</dbReference>
<keyword evidence="4" id="KW-1185">Reference proteome</keyword>
<dbReference type="Gramene" id="LPERR10G05820.2">
    <property type="protein sequence ID" value="LPERR10G05820.2"/>
    <property type="gene ID" value="LPERR10G05820"/>
</dbReference>
<organism evidence="3 4">
    <name type="scientific">Leersia perrieri</name>
    <dbReference type="NCBI Taxonomy" id="77586"/>
    <lineage>
        <taxon>Eukaryota</taxon>
        <taxon>Viridiplantae</taxon>
        <taxon>Streptophyta</taxon>
        <taxon>Embryophyta</taxon>
        <taxon>Tracheophyta</taxon>
        <taxon>Spermatophyta</taxon>
        <taxon>Magnoliopsida</taxon>
        <taxon>Liliopsida</taxon>
        <taxon>Poales</taxon>
        <taxon>Poaceae</taxon>
        <taxon>BOP clade</taxon>
        <taxon>Oryzoideae</taxon>
        <taxon>Oryzeae</taxon>
        <taxon>Oryzinae</taxon>
        <taxon>Leersia</taxon>
    </lineage>
</organism>